<sequence>MLHLIFVILTLPYCFTMSQYQQNPDFIKEITDIKDKNGERLYQVVWKQNSWVPESQLLSCTEQIGKFEDKNVDTAANGLSNLQITPPKKVAKEEKVCSPKSKDGKEERKQDAVLRRLPSTTSDIKRHTSVLDGIKTLTPDFLKDENKKKPIDEALMKFKEKYCNPPKKDDLKAAKGKFGIVLEDLKLSFRENFLTCKNTEYTGSTYEGLKISGDGLEFDVMFLFEGGEDLKVLPIKDEEGFAHLALIDKDIVKENAITKSADKTDGKILSKKLKDKFKGTLQNFINNSPQYKELITMKEHGPAIQFDIKRKKDDKDLWYSVDLLPSFEVKVNEEKHIYVPKKIGTDQNSWRRSFSKEEKALLRDIDSGNKNRREVARTLKAMIKKELKNIPSYAIKTTLLHICYGESKIDEELWVPQEYTNRVFDMLALLEGYFKEKWLPNYFLPTQNLLKSMNDRNLEQVENRLRGLRMSDKKFLSLTKTDGDLV</sequence>
<dbReference type="SUPFAM" id="SSF54160">
    <property type="entry name" value="Chromo domain-like"/>
    <property type="match status" value="1"/>
</dbReference>
<dbReference type="Pfam" id="PF20266">
    <property type="entry name" value="Mab-21_C"/>
    <property type="match status" value="1"/>
</dbReference>
<keyword evidence="14" id="KW-1185">Reference proteome</keyword>
<keyword evidence="10" id="KW-0732">Signal</keyword>
<dbReference type="Gene3D" id="1.10.1410.40">
    <property type="match status" value="1"/>
</dbReference>
<evidence type="ECO:0000256" key="5">
    <source>
        <dbReference type="ARBA" id="ARBA00022723"/>
    </source>
</evidence>
<dbReference type="GeneID" id="136808381"/>
<keyword evidence="7" id="KW-0067">ATP-binding</keyword>
<dbReference type="GO" id="GO:0046872">
    <property type="term" value="F:metal ion binding"/>
    <property type="evidence" value="ECO:0007669"/>
    <property type="project" value="UniProtKB-KW"/>
</dbReference>
<dbReference type="AlphaFoldDB" id="A0A7M5X959"/>
<evidence type="ECO:0000256" key="10">
    <source>
        <dbReference type="SAM" id="SignalP"/>
    </source>
</evidence>
<name>A0A7M5X959_9CNID</name>
<protein>
    <submittedName>
        <fullName evidence="13">Uncharacterized protein</fullName>
    </submittedName>
</protein>
<dbReference type="RefSeq" id="XP_066921015.1">
    <property type="nucleotide sequence ID" value="XM_067064914.1"/>
</dbReference>
<dbReference type="Pfam" id="PF03281">
    <property type="entry name" value="Mab-21"/>
    <property type="match status" value="1"/>
</dbReference>
<dbReference type="InterPro" id="IPR024810">
    <property type="entry name" value="MAB21L/cGLR"/>
</dbReference>
<accession>A0A7M5X959</accession>
<evidence type="ECO:0000259" key="12">
    <source>
        <dbReference type="Pfam" id="PF20266"/>
    </source>
</evidence>
<evidence type="ECO:0000256" key="7">
    <source>
        <dbReference type="ARBA" id="ARBA00022840"/>
    </source>
</evidence>
<keyword evidence="4" id="KW-0548">Nucleotidyltransferase</keyword>
<feature type="domain" description="Mab-21-like HhH/H2TH-like" evidence="12">
    <location>
        <begin position="371"/>
        <end position="465"/>
    </location>
</feature>
<feature type="signal peptide" evidence="10">
    <location>
        <begin position="1"/>
        <end position="18"/>
    </location>
</feature>
<dbReference type="GO" id="GO:0016779">
    <property type="term" value="F:nucleotidyltransferase activity"/>
    <property type="evidence" value="ECO:0007669"/>
    <property type="project" value="UniProtKB-KW"/>
</dbReference>
<evidence type="ECO:0000256" key="9">
    <source>
        <dbReference type="SAM" id="MobiDB-lite"/>
    </source>
</evidence>
<evidence type="ECO:0000256" key="8">
    <source>
        <dbReference type="ARBA" id="ARBA00022842"/>
    </source>
</evidence>
<keyword evidence="6" id="KW-0547">Nucleotide-binding</keyword>
<dbReference type="PANTHER" id="PTHR10656:SF42">
    <property type="entry name" value="CYCLIC GMP-AMP SYNTHASE-LIKE PROTEIN-RELATED"/>
    <property type="match status" value="1"/>
</dbReference>
<keyword evidence="3" id="KW-0808">Transferase</keyword>
<dbReference type="OrthoDB" id="6038632at2759"/>
<feature type="domain" description="Mab-21-like nucleotidyltransferase" evidence="11">
    <location>
        <begin position="206"/>
        <end position="363"/>
    </location>
</feature>
<feature type="region of interest" description="Disordered" evidence="9">
    <location>
        <begin position="93"/>
        <end position="112"/>
    </location>
</feature>
<keyword evidence="8" id="KW-0460">Magnesium</keyword>
<evidence type="ECO:0000259" key="11">
    <source>
        <dbReference type="Pfam" id="PF03281"/>
    </source>
</evidence>
<dbReference type="CDD" id="cd00024">
    <property type="entry name" value="CD_CSD"/>
    <property type="match status" value="1"/>
</dbReference>
<dbReference type="PANTHER" id="PTHR10656">
    <property type="entry name" value="CELL FATE DETERMINING PROTEIN MAB21-RELATED"/>
    <property type="match status" value="1"/>
</dbReference>
<evidence type="ECO:0000313" key="13">
    <source>
        <dbReference type="EnsemblMetazoa" id="CLYHEMP019524.4"/>
    </source>
</evidence>
<dbReference type="InterPro" id="IPR046906">
    <property type="entry name" value="Mab-21_HhH/H2TH-like"/>
</dbReference>
<evidence type="ECO:0000256" key="4">
    <source>
        <dbReference type="ARBA" id="ARBA00022695"/>
    </source>
</evidence>
<comment type="cofactor">
    <cofactor evidence="1">
        <name>Mg(2+)</name>
        <dbReference type="ChEBI" id="CHEBI:18420"/>
    </cofactor>
</comment>
<evidence type="ECO:0000256" key="6">
    <source>
        <dbReference type="ARBA" id="ARBA00022741"/>
    </source>
</evidence>
<dbReference type="Proteomes" id="UP000594262">
    <property type="component" value="Unplaced"/>
</dbReference>
<proteinExistence type="inferred from homology"/>
<organism evidence="13 14">
    <name type="scientific">Clytia hemisphaerica</name>
    <dbReference type="NCBI Taxonomy" id="252671"/>
    <lineage>
        <taxon>Eukaryota</taxon>
        <taxon>Metazoa</taxon>
        <taxon>Cnidaria</taxon>
        <taxon>Hydrozoa</taxon>
        <taxon>Hydroidolina</taxon>
        <taxon>Leptothecata</taxon>
        <taxon>Obeliida</taxon>
        <taxon>Clytiidae</taxon>
        <taxon>Clytia</taxon>
    </lineage>
</organism>
<comment type="similarity">
    <text evidence="2">Belongs to the mab-21 family.</text>
</comment>
<evidence type="ECO:0000313" key="14">
    <source>
        <dbReference type="Proteomes" id="UP000594262"/>
    </source>
</evidence>
<dbReference type="InterPro" id="IPR046903">
    <property type="entry name" value="Mab-21-like_nuc_Trfase"/>
</dbReference>
<evidence type="ECO:0000256" key="1">
    <source>
        <dbReference type="ARBA" id="ARBA00001946"/>
    </source>
</evidence>
<dbReference type="SMART" id="SM01265">
    <property type="entry name" value="Mab-21"/>
    <property type="match status" value="1"/>
</dbReference>
<reference evidence="13" key="1">
    <citation type="submission" date="2021-01" db="UniProtKB">
        <authorList>
            <consortium name="EnsemblMetazoa"/>
        </authorList>
    </citation>
    <scope>IDENTIFICATION</scope>
</reference>
<dbReference type="EnsemblMetazoa" id="CLYHEMT019524.4">
    <property type="protein sequence ID" value="CLYHEMP019524.4"/>
    <property type="gene ID" value="CLYHEMG019524"/>
</dbReference>
<feature type="chain" id="PRO_5029454666" evidence="10">
    <location>
        <begin position="19"/>
        <end position="486"/>
    </location>
</feature>
<dbReference type="GO" id="GO:0005524">
    <property type="term" value="F:ATP binding"/>
    <property type="evidence" value="ECO:0007669"/>
    <property type="project" value="UniProtKB-KW"/>
</dbReference>
<dbReference type="InterPro" id="IPR016197">
    <property type="entry name" value="Chromo-like_dom_sf"/>
</dbReference>
<evidence type="ECO:0000256" key="3">
    <source>
        <dbReference type="ARBA" id="ARBA00022679"/>
    </source>
</evidence>
<keyword evidence="5" id="KW-0479">Metal-binding</keyword>
<evidence type="ECO:0000256" key="2">
    <source>
        <dbReference type="ARBA" id="ARBA00008307"/>
    </source>
</evidence>